<keyword evidence="1" id="KW-0560">Oxidoreductase</keyword>
<dbReference type="Gene3D" id="3.40.50.720">
    <property type="entry name" value="NAD(P)-binding Rossmann-like Domain"/>
    <property type="match status" value="1"/>
</dbReference>
<dbReference type="SUPFAM" id="SSF51735">
    <property type="entry name" value="NAD(P)-binding Rossmann-fold domains"/>
    <property type="match status" value="1"/>
</dbReference>
<keyword evidence="3" id="KW-1185">Reference proteome</keyword>
<protein>
    <submittedName>
        <fullName evidence="2">Uncharacterized protein</fullName>
    </submittedName>
</protein>
<dbReference type="InterPro" id="IPR036291">
    <property type="entry name" value="NAD(P)-bd_dom_sf"/>
</dbReference>
<dbReference type="OrthoDB" id="542013at2759"/>
<proteinExistence type="predicted"/>
<reference evidence="2 3" key="1">
    <citation type="journal article" date="2014" name="BMC Genomics">
        <title>Comparative genome sequencing reveals chemotype-specific gene clusters in the toxigenic black mold Stachybotrys.</title>
        <authorList>
            <person name="Semeiks J."/>
            <person name="Borek D."/>
            <person name="Otwinowski Z."/>
            <person name="Grishin N.V."/>
        </authorList>
    </citation>
    <scope>NUCLEOTIDE SEQUENCE [LARGE SCALE GENOMIC DNA]</scope>
    <source>
        <strain evidence="2 3">IBT 40285</strain>
    </source>
</reference>
<dbReference type="GO" id="GO:0016491">
    <property type="term" value="F:oxidoreductase activity"/>
    <property type="evidence" value="ECO:0007669"/>
    <property type="project" value="UniProtKB-KW"/>
</dbReference>
<accession>A0A084QIN1</accession>
<dbReference type="PANTHER" id="PTHR43157">
    <property type="entry name" value="PHOSPHATIDYLINOSITOL-GLYCAN BIOSYNTHESIS CLASS F PROTEIN-RELATED"/>
    <property type="match status" value="1"/>
</dbReference>
<dbReference type="OMA" id="VNFPNPG"/>
<dbReference type="Pfam" id="PF00106">
    <property type="entry name" value="adh_short"/>
    <property type="match status" value="1"/>
</dbReference>
<name>A0A084QIN1_STAC4</name>
<evidence type="ECO:0000256" key="1">
    <source>
        <dbReference type="ARBA" id="ARBA00023002"/>
    </source>
</evidence>
<evidence type="ECO:0000313" key="3">
    <source>
        <dbReference type="Proteomes" id="UP000028524"/>
    </source>
</evidence>
<dbReference type="InterPro" id="IPR002347">
    <property type="entry name" value="SDR_fam"/>
</dbReference>
<dbReference type="PANTHER" id="PTHR43157:SF35">
    <property type="entry name" value="DEHYDROGENASE_REDUCTASE FAMILY PROTEIN, PUTATIVE-RELATED"/>
    <property type="match status" value="1"/>
</dbReference>
<evidence type="ECO:0000313" key="2">
    <source>
        <dbReference type="EMBL" id="KFA63816.1"/>
    </source>
</evidence>
<dbReference type="InParanoid" id="A0A084QIN1"/>
<organism evidence="2 3">
    <name type="scientific">Stachybotrys chlorohalonatus (strain IBT 40285)</name>
    <dbReference type="NCBI Taxonomy" id="1283841"/>
    <lineage>
        <taxon>Eukaryota</taxon>
        <taxon>Fungi</taxon>
        <taxon>Dikarya</taxon>
        <taxon>Ascomycota</taxon>
        <taxon>Pezizomycotina</taxon>
        <taxon>Sordariomycetes</taxon>
        <taxon>Hypocreomycetidae</taxon>
        <taxon>Hypocreales</taxon>
        <taxon>Stachybotryaceae</taxon>
        <taxon>Stachybotrys</taxon>
    </lineage>
</organism>
<gene>
    <name evidence="2" type="ORF">S40285_07771</name>
</gene>
<dbReference type="AlphaFoldDB" id="A0A084QIN1"/>
<dbReference type="EMBL" id="KL660720">
    <property type="protein sequence ID" value="KFA63816.1"/>
    <property type="molecule type" value="Genomic_DNA"/>
</dbReference>
<dbReference type="STRING" id="1283841.A0A084QIN1"/>
<dbReference type="HOGENOM" id="CLU_010194_44_4_1"/>
<sequence length="338" mass="36531">MSAELESRAAHEASFFGFISRQFAKPKPLPAGIRLTNQVAIVSGSNVGLGLEASRQLLALGLSHLVMAVRTQSKGDAAAAVLRKDFPAAEVSVWMLDQESYQSVVAFAKRCETLDRIDIVMLNAGLIQTKYAVSAETKHEITLQVNYLSTALLAILLLPLLKAKKQPGTVPALTIVGSDIAFSATVDADSPVLPQLDNASKFSPNWYAKSKLLQALFVSKLGELVDPDDVLVNLSNPGMTGDTSFFRNAGGLLRGFMTVLQALLARTVEAGASNYVDAVLAHGRASHGSFVSDWAIKPWPKMWYTPEGQRAATRLWEETMEELNFAGVSKIISDLKAR</sequence>
<dbReference type="Proteomes" id="UP000028524">
    <property type="component" value="Unassembled WGS sequence"/>
</dbReference>